<evidence type="ECO:0000256" key="1">
    <source>
        <dbReference type="SAM" id="MobiDB-lite"/>
    </source>
</evidence>
<dbReference type="AlphaFoldDB" id="A0A4P8L0W1"/>
<feature type="region of interest" description="Disordered" evidence="1">
    <location>
        <begin position="92"/>
        <end position="155"/>
    </location>
</feature>
<dbReference type="RefSeq" id="WP_137423409.1">
    <property type="nucleotide sequence ID" value="NZ_CP040098.1"/>
</dbReference>
<keyword evidence="3" id="KW-1185">Reference proteome</keyword>
<proteinExistence type="predicted"/>
<evidence type="ECO:0000313" key="2">
    <source>
        <dbReference type="EMBL" id="QCQ21438.1"/>
    </source>
</evidence>
<feature type="compositionally biased region" description="Basic and acidic residues" evidence="1">
    <location>
        <begin position="124"/>
        <end position="136"/>
    </location>
</feature>
<dbReference type="Proteomes" id="UP000298602">
    <property type="component" value="Chromosome"/>
</dbReference>
<gene>
    <name evidence="2" type="ORF">FDQ92_04160</name>
</gene>
<protein>
    <submittedName>
        <fullName evidence="2">Uncharacterized protein</fullName>
    </submittedName>
</protein>
<dbReference type="EMBL" id="CP040098">
    <property type="protein sequence ID" value="QCQ21438.1"/>
    <property type="molecule type" value="Genomic_DNA"/>
</dbReference>
<dbReference type="KEGG" id="dax:FDQ92_04160"/>
<dbReference type="OrthoDB" id="5432538at2"/>
<reference evidence="2 3" key="2">
    <citation type="submission" date="2019-05" db="EMBL/GenBank/DDBJ databases">
        <authorList>
            <person name="Suflita J.M."/>
            <person name="Marks C.R."/>
        </authorList>
    </citation>
    <scope>NUCLEOTIDE SEQUENCE [LARGE SCALE GENOMIC DNA]</scope>
    <source>
        <strain evidence="2 3">ALDC</strain>
    </source>
</reference>
<feature type="region of interest" description="Disordered" evidence="1">
    <location>
        <begin position="184"/>
        <end position="204"/>
    </location>
</feature>
<organism evidence="2 3">
    <name type="scientific">Desulfoglaeba alkanexedens ALDC</name>
    <dbReference type="NCBI Taxonomy" id="980445"/>
    <lineage>
        <taxon>Bacteria</taxon>
        <taxon>Pseudomonadati</taxon>
        <taxon>Thermodesulfobacteriota</taxon>
        <taxon>Syntrophobacteria</taxon>
        <taxon>Syntrophobacterales</taxon>
        <taxon>Syntrophobacteraceae</taxon>
        <taxon>Desulfoglaeba</taxon>
    </lineage>
</organism>
<accession>A0A4P8L0W1</accession>
<evidence type="ECO:0000313" key="3">
    <source>
        <dbReference type="Proteomes" id="UP000298602"/>
    </source>
</evidence>
<reference evidence="2 3" key="1">
    <citation type="submission" date="2019-05" db="EMBL/GenBank/DDBJ databases">
        <title>The Complete Genome Sequence of the n-alkane-degrading Desulfoglaeba alkanexedens ALDC reveals multiple alkylsuccinate synthase gene clusters.</title>
        <authorList>
            <person name="Callaghan A.V."/>
            <person name="Davidova I.A."/>
            <person name="Duncan K.E."/>
            <person name="Morris B."/>
            <person name="McInerney M.J."/>
        </authorList>
    </citation>
    <scope>NUCLEOTIDE SEQUENCE [LARGE SCALE GENOMIC DNA]</scope>
    <source>
        <strain evidence="2 3">ALDC</strain>
    </source>
</reference>
<sequence length="278" mass="29790">MKCIKCGYTSFDHLSECKKCGTNLSDARESLNLPAMEPSVPFLLGALLDGRESTGSGEHEPAAVEAQADVIESIDMLSLDSPETEELTLELIDEEDEGPSGKGVSRDGTVPGDVALSRQGVKPAKKESLRPAREETPPSAESAGPAMGEKADEAEPLALELDETALDSLREELEAVDELIVQIDEPSGETDTQAGSAEEAGEAVELDLDEDSLVLTEDDELEWLDVNEVLEVIPEEEAEEASADAAEAIELELSEEDLEGLVLELGDDLEEAERDPKE</sequence>
<name>A0A4P8L0W1_9BACT</name>